<comment type="similarity">
    <text evidence="9">Belongs to the TrpF family.</text>
</comment>
<dbReference type="GO" id="GO:0004640">
    <property type="term" value="F:phosphoribosylanthranilate isomerase activity"/>
    <property type="evidence" value="ECO:0007669"/>
    <property type="project" value="UniProtKB-UniRule"/>
</dbReference>
<dbReference type="InterPro" id="IPR013785">
    <property type="entry name" value="Aldolase_TIM"/>
</dbReference>
<keyword evidence="5 9" id="KW-0028">Amino-acid biosynthesis</keyword>
<dbReference type="HAMAP" id="MF_00135">
    <property type="entry name" value="PRAI"/>
    <property type="match status" value="1"/>
</dbReference>
<dbReference type="UniPathway" id="UPA00035">
    <property type="reaction ID" value="UER00042"/>
</dbReference>
<proteinExistence type="inferred from homology"/>
<comment type="caution">
    <text evidence="11">The sequence shown here is derived from an EMBL/GenBank/DDBJ whole genome shotgun (WGS) entry which is preliminary data.</text>
</comment>
<dbReference type="CDD" id="cd00405">
    <property type="entry name" value="PRAI"/>
    <property type="match status" value="1"/>
</dbReference>
<name>A0A2T0XT74_9BACT</name>
<organism evidence="11 12">
    <name type="scientific">Marinilabilia salmonicolor</name>
    <dbReference type="NCBI Taxonomy" id="989"/>
    <lineage>
        <taxon>Bacteria</taxon>
        <taxon>Pseudomonadati</taxon>
        <taxon>Bacteroidota</taxon>
        <taxon>Bacteroidia</taxon>
        <taxon>Marinilabiliales</taxon>
        <taxon>Marinilabiliaceae</taxon>
        <taxon>Marinilabilia</taxon>
    </lineage>
</organism>
<evidence type="ECO:0000256" key="1">
    <source>
        <dbReference type="ARBA" id="ARBA00001164"/>
    </source>
</evidence>
<evidence type="ECO:0000256" key="5">
    <source>
        <dbReference type="ARBA" id="ARBA00022605"/>
    </source>
</evidence>
<dbReference type="AlphaFoldDB" id="A0A2T0XT74"/>
<evidence type="ECO:0000313" key="11">
    <source>
        <dbReference type="EMBL" id="RCW36104.1"/>
    </source>
</evidence>
<evidence type="ECO:0000256" key="4">
    <source>
        <dbReference type="ARBA" id="ARBA00022272"/>
    </source>
</evidence>
<evidence type="ECO:0000256" key="6">
    <source>
        <dbReference type="ARBA" id="ARBA00022822"/>
    </source>
</evidence>
<dbReference type="Pfam" id="PF00697">
    <property type="entry name" value="PRAI"/>
    <property type="match status" value="1"/>
</dbReference>
<keyword evidence="7 9" id="KW-0057">Aromatic amino acid biosynthesis</keyword>
<sequence>MRDHQNILDVAMLDPDYMGFIFYPKSPRFAGNILNPETTRLLPDKIHKTGVFVNATLNEIKETSLKFNLSTAQLHGNESPDLCKELRENGLEVIKAFSLKKQSDLNATNQYREACDFFLFDTPTARYGGSGKKFDWSILEGILLSRPFFLSGGIEAEDASGILKECPIEPYALDINSKFETAPGFKEIASVEKFIKTIRQQ</sequence>
<dbReference type="InterPro" id="IPR044643">
    <property type="entry name" value="TrpF_fam"/>
</dbReference>
<evidence type="ECO:0000256" key="7">
    <source>
        <dbReference type="ARBA" id="ARBA00023141"/>
    </source>
</evidence>
<evidence type="ECO:0000256" key="3">
    <source>
        <dbReference type="ARBA" id="ARBA00012572"/>
    </source>
</evidence>
<reference evidence="11 12" key="1">
    <citation type="submission" date="2018-07" db="EMBL/GenBank/DDBJ databases">
        <title>Freshwater and sediment microbial communities from various areas in North America, analyzing microbe dynamics in response to fracking.</title>
        <authorList>
            <person name="Lamendella R."/>
        </authorList>
    </citation>
    <scope>NUCLEOTIDE SEQUENCE [LARGE SCALE GENOMIC DNA]</scope>
    <source>
        <strain evidence="11 12">160A</strain>
    </source>
</reference>
<keyword evidence="8 9" id="KW-0413">Isomerase</keyword>
<dbReference type="EC" id="5.3.1.24" evidence="3 9"/>
<comment type="pathway">
    <text evidence="2 9">Amino-acid biosynthesis; L-tryptophan biosynthesis; L-tryptophan from chorismate: step 3/5.</text>
</comment>
<dbReference type="InterPro" id="IPR001240">
    <property type="entry name" value="PRAI_dom"/>
</dbReference>
<evidence type="ECO:0000259" key="10">
    <source>
        <dbReference type="Pfam" id="PF00697"/>
    </source>
</evidence>
<evidence type="ECO:0000256" key="2">
    <source>
        <dbReference type="ARBA" id="ARBA00004664"/>
    </source>
</evidence>
<dbReference type="PANTHER" id="PTHR42894:SF1">
    <property type="entry name" value="N-(5'-PHOSPHORIBOSYL)ANTHRANILATE ISOMERASE"/>
    <property type="match status" value="1"/>
</dbReference>
<dbReference type="GO" id="GO:0000162">
    <property type="term" value="P:L-tryptophan biosynthetic process"/>
    <property type="evidence" value="ECO:0007669"/>
    <property type="project" value="UniProtKB-UniRule"/>
</dbReference>
<evidence type="ECO:0000256" key="9">
    <source>
        <dbReference type="HAMAP-Rule" id="MF_00135"/>
    </source>
</evidence>
<keyword evidence="6 9" id="KW-0822">Tryptophan biosynthesis</keyword>
<evidence type="ECO:0000256" key="8">
    <source>
        <dbReference type="ARBA" id="ARBA00023235"/>
    </source>
</evidence>
<evidence type="ECO:0000313" key="12">
    <source>
        <dbReference type="Proteomes" id="UP000252733"/>
    </source>
</evidence>
<dbReference type="STRING" id="1168289.GCA_000259075_01494"/>
<gene>
    <name evidence="9" type="primary">trpF</name>
    <name evidence="11" type="ORF">DFO77_10968</name>
</gene>
<protein>
    <recommendedName>
        <fullName evidence="4 9">N-(5'-phosphoribosyl)anthranilate isomerase</fullName>
        <shortName evidence="9">PRAI</shortName>
        <ecNumber evidence="3 9">5.3.1.24</ecNumber>
    </recommendedName>
</protein>
<dbReference type="Gene3D" id="3.20.20.70">
    <property type="entry name" value="Aldolase class I"/>
    <property type="match status" value="1"/>
</dbReference>
<dbReference type="InterPro" id="IPR011060">
    <property type="entry name" value="RibuloseP-bd_barrel"/>
</dbReference>
<comment type="catalytic activity">
    <reaction evidence="1 9">
        <text>N-(5-phospho-beta-D-ribosyl)anthranilate = 1-(2-carboxyphenylamino)-1-deoxy-D-ribulose 5-phosphate</text>
        <dbReference type="Rhea" id="RHEA:21540"/>
        <dbReference type="ChEBI" id="CHEBI:18277"/>
        <dbReference type="ChEBI" id="CHEBI:58613"/>
        <dbReference type="EC" id="5.3.1.24"/>
    </reaction>
</comment>
<dbReference type="PANTHER" id="PTHR42894">
    <property type="entry name" value="N-(5'-PHOSPHORIBOSYL)ANTHRANILATE ISOMERASE"/>
    <property type="match status" value="1"/>
</dbReference>
<accession>A0A2T0XT74</accession>
<feature type="domain" description="N-(5'phosphoribosyl) anthranilate isomerase (PRAI)" evidence="10">
    <location>
        <begin position="4"/>
        <end position="196"/>
    </location>
</feature>
<dbReference type="SUPFAM" id="SSF51366">
    <property type="entry name" value="Ribulose-phoshate binding barrel"/>
    <property type="match status" value="1"/>
</dbReference>
<dbReference type="Proteomes" id="UP000252733">
    <property type="component" value="Unassembled WGS sequence"/>
</dbReference>
<dbReference type="EMBL" id="QPIZ01000009">
    <property type="protein sequence ID" value="RCW36104.1"/>
    <property type="molecule type" value="Genomic_DNA"/>
</dbReference>
<keyword evidence="12" id="KW-1185">Reference proteome</keyword>